<evidence type="ECO:0000313" key="2">
    <source>
        <dbReference type="EnsemblMetazoa" id="CJA39259.1"/>
    </source>
</evidence>
<reference evidence="3" key="1">
    <citation type="submission" date="2010-08" db="EMBL/GenBank/DDBJ databases">
        <authorList>
            <consortium name="Caenorhabditis japonica Sequencing Consortium"/>
            <person name="Wilson R.K."/>
        </authorList>
    </citation>
    <scope>NUCLEOTIDE SEQUENCE [LARGE SCALE GENOMIC DNA]</scope>
    <source>
        <strain evidence="3">DF5081</strain>
    </source>
</reference>
<sequence>MASDLYRRINAVTKGAAPSTTSNAESDGKDTFESASAYIRRKNRERRQRNRTIGTTEEALRALERPSVEPYEDRAFSPISTDPFYSHHTTTSATPSALSYVRPRYHDESYRSHEYRPMSPTNRYTAAVSRDDRGKSQSYDPHDASSRSTYDRSAYITSSNASPSYTRKFEHEQPTLNSWATDRKFEVYKTRAERDAERNTYHSNPNTGASSYRPSTYYTSTSDRPVTGLRRPDDSYAYSRYDGRSTTPSNDHYSISTALADNQASSMANRFRPTARRVASAMTDSDRRNYHRSRSMDRNKIDYDYSSNLLGRLTTPDSHAAPDYSYVNYHDSSNGRSNVTFEKDGQPRSILKNKQSAEIEPRVETSSYEPSSGVRSVASVGPHGRTTETTSAALDSPKKKRSLLSFNRRKTSEVRMGADGKLVTNGYDDSRDFKRPSSPIDRIKSLFRKNDSPATGHSDYYNSSRAFTSSNPTSTTREPYVAQYRKYPGSSSRDTTTALNRYSYTPGLSDSRRHWYDDPNIY</sequence>
<feature type="compositionally biased region" description="Low complexity" evidence="1">
    <location>
        <begin position="210"/>
        <end position="222"/>
    </location>
</feature>
<evidence type="ECO:0000256" key="1">
    <source>
        <dbReference type="SAM" id="MobiDB-lite"/>
    </source>
</evidence>
<evidence type="ECO:0008006" key="4">
    <source>
        <dbReference type="Google" id="ProtNLM"/>
    </source>
</evidence>
<dbReference type="AlphaFoldDB" id="A0A8R1ELW5"/>
<feature type="compositionally biased region" description="Basic residues" evidence="1">
    <location>
        <begin position="39"/>
        <end position="50"/>
    </location>
</feature>
<keyword evidence="3" id="KW-1185">Reference proteome</keyword>
<organism evidence="2 3">
    <name type="scientific">Caenorhabditis japonica</name>
    <dbReference type="NCBI Taxonomy" id="281687"/>
    <lineage>
        <taxon>Eukaryota</taxon>
        <taxon>Metazoa</taxon>
        <taxon>Ecdysozoa</taxon>
        <taxon>Nematoda</taxon>
        <taxon>Chromadorea</taxon>
        <taxon>Rhabditida</taxon>
        <taxon>Rhabditina</taxon>
        <taxon>Rhabditomorpha</taxon>
        <taxon>Rhabditoidea</taxon>
        <taxon>Rhabditidae</taxon>
        <taxon>Peloderinae</taxon>
        <taxon>Caenorhabditis</taxon>
    </lineage>
</organism>
<feature type="region of interest" description="Disordered" evidence="1">
    <location>
        <begin position="9"/>
        <end position="56"/>
    </location>
</feature>
<protein>
    <recommendedName>
        <fullName evidence="4">Unc-82</fullName>
    </recommendedName>
</protein>
<feature type="region of interest" description="Disordered" evidence="1">
    <location>
        <begin position="192"/>
        <end position="253"/>
    </location>
</feature>
<feature type="compositionally biased region" description="Polar residues" evidence="1">
    <location>
        <begin position="452"/>
        <end position="477"/>
    </location>
</feature>
<dbReference type="EnsemblMetazoa" id="CJA39259.1">
    <property type="protein sequence ID" value="CJA39259.1"/>
    <property type="gene ID" value="WBGene00215106"/>
</dbReference>
<feature type="compositionally biased region" description="Polar residues" evidence="1">
    <location>
        <begin position="364"/>
        <end position="374"/>
    </location>
</feature>
<reference evidence="2" key="2">
    <citation type="submission" date="2022-06" db="UniProtKB">
        <authorList>
            <consortium name="EnsemblMetazoa"/>
        </authorList>
    </citation>
    <scope>IDENTIFICATION</scope>
    <source>
        <strain evidence="2">DF5081</strain>
    </source>
</reference>
<dbReference type="Proteomes" id="UP000005237">
    <property type="component" value="Unassembled WGS sequence"/>
</dbReference>
<feature type="region of interest" description="Disordered" evidence="1">
    <location>
        <begin position="446"/>
        <end position="480"/>
    </location>
</feature>
<proteinExistence type="predicted"/>
<feature type="region of interest" description="Disordered" evidence="1">
    <location>
        <begin position="111"/>
        <end position="155"/>
    </location>
</feature>
<feature type="compositionally biased region" description="Polar residues" evidence="1">
    <location>
        <begin position="244"/>
        <end position="253"/>
    </location>
</feature>
<evidence type="ECO:0000313" key="3">
    <source>
        <dbReference type="Proteomes" id="UP000005237"/>
    </source>
</evidence>
<name>A0A8R1ELW5_CAEJA</name>
<accession>A0A8R1ELW5</accession>
<feature type="compositionally biased region" description="Basic and acidic residues" evidence="1">
    <location>
        <begin position="129"/>
        <end position="145"/>
    </location>
</feature>
<feature type="region of interest" description="Disordered" evidence="1">
    <location>
        <begin position="332"/>
        <end position="411"/>
    </location>
</feature>